<reference evidence="3" key="3">
    <citation type="submission" date="2018-08" db="UniProtKB">
        <authorList>
            <consortium name="EnsemblPlants"/>
        </authorList>
    </citation>
    <scope>IDENTIFICATION</scope>
    <source>
        <strain evidence="3">cv. Bd21</strain>
    </source>
</reference>
<dbReference type="AlphaFoldDB" id="A0A0Q3GLF4"/>
<name>A0A0Q3GLF4_BRADI</name>
<evidence type="ECO:0000313" key="2">
    <source>
        <dbReference type="EMBL" id="KQJ81594.2"/>
    </source>
</evidence>
<dbReference type="Proteomes" id="UP000008810">
    <property type="component" value="Chromosome 5"/>
</dbReference>
<keyword evidence="4" id="KW-1185">Reference proteome</keyword>
<feature type="compositionally biased region" description="Low complexity" evidence="1">
    <location>
        <begin position="43"/>
        <end position="55"/>
    </location>
</feature>
<protein>
    <submittedName>
        <fullName evidence="2 3">Uncharacterized protein</fullName>
    </submittedName>
</protein>
<gene>
    <name evidence="2" type="ORF">BRADI_5g01630v3</name>
</gene>
<proteinExistence type="predicted"/>
<organism evidence="2">
    <name type="scientific">Brachypodium distachyon</name>
    <name type="common">Purple false brome</name>
    <name type="synonym">Trachynia distachya</name>
    <dbReference type="NCBI Taxonomy" id="15368"/>
    <lineage>
        <taxon>Eukaryota</taxon>
        <taxon>Viridiplantae</taxon>
        <taxon>Streptophyta</taxon>
        <taxon>Embryophyta</taxon>
        <taxon>Tracheophyta</taxon>
        <taxon>Spermatophyta</taxon>
        <taxon>Magnoliopsida</taxon>
        <taxon>Liliopsida</taxon>
        <taxon>Poales</taxon>
        <taxon>Poaceae</taxon>
        <taxon>BOP clade</taxon>
        <taxon>Pooideae</taxon>
        <taxon>Stipodae</taxon>
        <taxon>Brachypodieae</taxon>
        <taxon>Brachypodium</taxon>
    </lineage>
</organism>
<sequence>MVLQRPTNHEDGAMNDYLAVNDYVAYVNNNLDYVDHVYDYLSRTTTSSKSTTSSTSRRRTCPRNKDLRGQVDRAPA</sequence>
<feature type="compositionally biased region" description="Basic and acidic residues" evidence="1">
    <location>
        <begin position="63"/>
        <end position="76"/>
    </location>
</feature>
<dbReference type="EMBL" id="CM000884">
    <property type="protein sequence ID" value="KQJ81594.2"/>
    <property type="molecule type" value="Genomic_DNA"/>
</dbReference>
<feature type="region of interest" description="Disordered" evidence="1">
    <location>
        <begin position="43"/>
        <end position="76"/>
    </location>
</feature>
<accession>A0A0Q3GLF4</accession>
<dbReference type="Gramene" id="KQJ81594">
    <property type="protein sequence ID" value="KQJ81594"/>
    <property type="gene ID" value="BRADI_5g01630v3"/>
</dbReference>
<reference evidence="2" key="2">
    <citation type="submission" date="2017-06" db="EMBL/GenBank/DDBJ databases">
        <title>WGS assembly of Brachypodium distachyon.</title>
        <authorList>
            <consortium name="The International Brachypodium Initiative"/>
            <person name="Lucas S."/>
            <person name="Harmon-Smith M."/>
            <person name="Lail K."/>
            <person name="Tice H."/>
            <person name="Grimwood J."/>
            <person name="Bruce D."/>
            <person name="Barry K."/>
            <person name="Shu S."/>
            <person name="Lindquist E."/>
            <person name="Wang M."/>
            <person name="Pitluck S."/>
            <person name="Vogel J.P."/>
            <person name="Garvin D.F."/>
            <person name="Mockler T.C."/>
            <person name="Schmutz J."/>
            <person name="Rokhsar D."/>
            <person name="Bevan M.W."/>
        </authorList>
    </citation>
    <scope>NUCLEOTIDE SEQUENCE</scope>
    <source>
        <strain evidence="2">Bd21</strain>
    </source>
</reference>
<dbReference type="InParanoid" id="A0A0Q3GLF4"/>
<evidence type="ECO:0000313" key="3">
    <source>
        <dbReference type="EnsemblPlants" id="KQJ81594"/>
    </source>
</evidence>
<reference evidence="2 3" key="1">
    <citation type="journal article" date="2010" name="Nature">
        <title>Genome sequencing and analysis of the model grass Brachypodium distachyon.</title>
        <authorList>
            <consortium name="International Brachypodium Initiative"/>
        </authorList>
    </citation>
    <scope>NUCLEOTIDE SEQUENCE [LARGE SCALE GENOMIC DNA]</scope>
    <source>
        <strain evidence="2 3">Bd21</strain>
    </source>
</reference>
<dbReference type="EnsemblPlants" id="KQJ81594">
    <property type="protein sequence ID" value="KQJ81594"/>
    <property type="gene ID" value="BRADI_5g01630v3"/>
</dbReference>
<evidence type="ECO:0000313" key="4">
    <source>
        <dbReference type="Proteomes" id="UP000008810"/>
    </source>
</evidence>
<evidence type="ECO:0000256" key="1">
    <source>
        <dbReference type="SAM" id="MobiDB-lite"/>
    </source>
</evidence>